<keyword evidence="1" id="KW-0812">Transmembrane</keyword>
<accession>W1EXE4</accession>
<dbReference type="GO" id="GO:0004775">
    <property type="term" value="F:succinate-CoA ligase (ADP-forming) activity"/>
    <property type="evidence" value="ECO:0007669"/>
    <property type="project" value="TreeGrafter"/>
</dbReference>
<keyword evidence="1" id="KW-1133">Transmembrane helix</keyword>
<dbReference type="EMBL" id="CBWN010000068">
    <property type="protein sequence ID" value="CDL26819.1"/>
    <property type="molecule type" value="Genomic_DNA"/>
</dbReference>
<comment type="caution">
    <text evidence="2">The sequence shown here is derived from an EMBL/GenBank/DDBJ whole genome shotgun (WGS) entry which is preliminary data.</text>
</comment>
<protein>
    <submittedName>
        <fullName evidence="2">Oxidoreductase subunit</fullName>
    </submittedName>
</protein>
<name>W1EXE4_ECOLX</name>
<proteinExistence type="predicted"/>
<evidence type="ECO:0000313" key="3">
    <source>
        <dbReference type="Proteomes" id="UP000019199"/>
    </source>
</evidence>
<evidence type="ECO:0000256" key="1">
    <source>
        <dbReference type="SAM" id="Phobius"/>
    </source>
</evidence>
<dbReference type="GO" id="GO:0004776">
    <property type="term" value="F:succinate-CoA ligase (GDP-forming) activity"/>
    <property type="evidence" value="ECO:0007669"/>
    <property type="project" value="TreeGrafter"/>
</dbReference>
<dbReference type="GO" id="GO:0005829">
    <property type="term" value="C:cytosol"/>
    <property type="evidence" value="ECO:0007669"/>
    <property type="project" value="TreeGrafter"/>
</dbReference>
<evidence type="ECO:0000313" key="2">
    <source>
        <dbReference type="EMBL" id="CDL26819.1"/>
    </source>
</evidence>
<organism evidence="2 3">
    <name type="scientific">Escherichia coli ISC7</name>
    <dbReference type="NCBI Taxonomy" id="1432555"/>
    <lineage>
        <taxon>Bacteria</taxon>
        <taxon>Pseudomonadati</taxon>
        <taxon>Pseudomonadota</taxon>
        <taxon>Gammaproteobacteria</taxon>
        <taxon>Enterobacterales</taxon>
        <taxon>Enterobacteriaceae</taxon>
        <taxon>Escherichia</taxon>
    </lineage>
</organism>
<dbReference type="Proteomes" id="UP000019199">
    <property type="component" value="Unassembled WGS sequence"/>
</dbReference>
<dbReference type="PANTHER" id="PTHR11117:SF24">
    <property type="entry name" value="PROTEIN FDRA"/>
    <property type="match status" value="1"/>
</dbReference>
<sequence length="123" mass="12982">MEIEELFNSKAQSGSHEARYATIASAKKHIPESNLAVISVNGLFAAREARQALQNDLNVMLFSDNVSVEDELALKQLAHEKGLLMMGPDCGTAIINGAALCLVTPCVAAISVLLAHPAPAARS</sequence>
<feature type="transmembrane region" description="Helical" evidence="1">
    <location>
        <begin position="93"/>
        <end position="115"/>
    </location>
</feature>
<dbReference type="Gene3D" id="3.40.50.720">
    <property type="entry name" value="NAD(P)-binding Rossmann-like Domain"/>
    <property type="match status" value="1"/>
</dbReference>
<dbReference type="GO" id="GO:0006099">
    <property type="term" value="P:tricarboxylic acid cycle"/>
    <property type="evidence" value="ECO:0007669"/>
    <property type="project" value="TreeGrafter"/>
</dbReference>
<dbReference type="PANTHER" id="PTHR11117">
    <property type="entry name" value="SUCCINYL-COA LIGASE SUBUNIT ALPHA"/>
    <property type="match status" value="1"/>
</dbReference>
<reference evidence="2 3" key="1">
    <citation type="submission" date="2013-10" db="EMBL/GenBank/DDBJ databases">
        <title>Antibiotic resistance diversity of beta-lactamase producers in the General Hospital Vienna.</title>
        <authorList>
            <person name="Barisic I."/>
            <person name="Mitteregger D."/>
            <person name="Hirschl A.M."/>
            <person name="Noehammer C."/>
            <person name="Wiesinger-Mayr H."/>
        </authorList>
    </citation>
    <scope>NUCLEOTIDE SEQUENCE [LARGE SCALE GENOMIC DNA]</scope>
    <source>
        <strain evidence="2 3">ISC7</strain>
    </source>
</reference>
<dbReference type="AlphaFoldDB" id="W1EXE4"/>
<dbReference type="GO" id="GO:0009361">
    <property type="term" value="C:succinate-CoA ligase complex (ADP-forming)"/>
    <property type="evidence" value="ECO:0007669"/>
    <property type="project" value="TreeGrafter"/>
</dbReference>
<keyword evidence="1" id="KW-0472">Membrane</keyword>